<reference evidence="2" key="1">
    <citation type="submission" date="2014-09" db="EMBL/GenBank/DDBJ databases">
        <title>Genome sequence of the luminous mushroom Mycena chlorophos for searching fungal bioluminescence genes.</title>
        <authorList>
            <person name="Tanaka Y."/>
            <person name="Kasuga D."/>
            <person name="Oba Y."/>
            <person name="Hase S."/>
            <person name="Sato K."/>
            <person name="Oba Y."/>
            <person name="Sakakibara Y."/>
        </authorList>
    </citation>
    <scope>NUCLEOTIDE SEQUENCE</scope>
</reference>
<dbReference type="EMBL" id="DF841028">
    <property type="protein sequence ID" value="GAT45266.1"/>
    <property type="molecule type" value="Genomic_DNA"/>
</dbReference>
<feature type="compositionally biased region" description="Basic and acidic residues" evidence="1">
    <location>
        <begin position="59"/>
        <end position="69"/>
    </location>
</feature>
<evidence type="ECO:0000256" key="1">
    <source>
        <dbReference type="SAM" id="MobiDB-lite"/>
    </source>
</evidence>
<accession>A0ABQ0L5W7</accession>
<sequence length="486" mass="53522">MLRPRSVGVRCGYESLPRVARFLCGASSSLTTRTSLIGFYVAQSDWERCCVSPQAGSKNADDDRAREAEISSSSGLDVDSESATQQLRTTSSAAQTSSIHVHPVSARRLHAPTASQSSGNASRCTLASLVILRRDHPCVIVAPAACIPSASSEMSAAAFVVSAARHSWSAATVVMTHTVLLHRHPELAVPLPRPPTLIPLRRARTTGPEAPGTVPWRRSRFPRPSRTGIRPHPAADTSLKRYRLPPTGGTPSTVLVDVNGGIGMAIILVGIWSQPSVPIPPFQPQSPPLSSAPSRRRIRVVFAGLVTFGRRRSHVRDRLDDPAFAIPRPCCWVSIAPHLVRLHGQHGTSVATDRAYHSSMAFSRRWSRLSETAWRTIYSHRDLRTSSCVCYYNPDSAFYRESWSSFRNDDAVASHLATDRLRISLFWLDEATSRIHTWGRLTCIQPRGTIQFSILFASRMLSTGLKCVQRGENECIPGEAERRRDE</sequence>
<keyword evidence="3" id="KW-1185">Reference proteome</keyword>
<organism evidence="2 3">
    <name type="scientific">Mycena chlorophos</name>
    <name type="common">Agaric fungus</name>
    <name type="synonym">Agaricus chlorophos</name>
    <dbReference type="NCBI Taxonomy" id="658473"/>
    <lineage>
        <taxon>Eukaryota</taxon>
        <taxon>Fungi</taxon>
        <taxon>Dikarya</taxon>
        <taxon>Basidiomycota</taxon>
        <taxon>Agaricomycotina</taxon>
        <taxon>Agaricomycetes</taxon>
        <taxon>Agaricomycetidae</taxon>
        <taxon>Agaricales</taxon>
        <taxon>Marasmiineae</taxon>
        <taxon>Mycenaceae</taxon>
        <taxon>Mycena</taxon>
    </lineage>
</organism>
<evidence type="ECO:0000313" key="2">
    <source>
        <dbReference type="EMBL" id="GAT45266.1"/>
    </source>
</evidence>
<dbReference type="Proteomes" id="UP000815677">
    <property type="component" value="Unassembled WGS sequence"/>
</dbReference>
<protein>
    <submittedName>
        <fullName evidence="2">Uncharacterized protein</fullName>
    </submittedName>
</protein>
<evidence type="ECO:0000313" key="3">
    <source>
        <dbReference type="Proteomes" id="UP000815677"/>
    </source>
</evidence>
<name>A0ABQ0L5W7_MYCCL</name>
<gene>
    <name evidence="2" type="ORF">MCHLO_02852</name>
</gene>
<feature type="region of interest" description="Disordered" evidence="1">
    <location>
        <begin position="53"/>
        <end position="101"/>
    </location>
</feature>
<feature type="region of interest" description="Disordered" evidence="1">
    <location>
        <begin position="198"/>
        <end position="233"/>
    </location>
</feature>
<proteinExistence type="predicted"/>
<feature type="compositionally biased region" description="Polar residues" evidence="1">
    <location>
        <begin position="83"/>
        <end position="99"/>
    </location>
</feature>